<dbReference type="GO" id="GO:0003676">
    <property type="term" value="F:nucleic acid binding"/>
    <property type="evidence" value="ECO:0007669"/>
    <property type="project" value="InterPro"/>
</dbReference>
<keyword evidence="1" id="KW-0862">Zinc</keyword>
<feature type="compositionally biased region" description="Polar residues" evidence="2">
    <location>
        <begin position="170"/>
        <end position="185"/>
    </location>
</feature>
<feature type="domain" description="CCHC-type" evidence="3">
    <location>
        <begin position="90"/>
        <end position="104"/>
    </location>
</feature>
<feature type="compositionally biased region" description="Basic residues" evidence="2">
    <location>
        <begin position="189"/>
        <end position="202"/>
    </location>
</feature>
<sequence>MGKEHEVSAYEAAPHCTCKGVIRGITLSDSPEELERNIINARNPLALAAKWIKNTGSVIVAFDGWKVPNFVRYGPVLVRCCLYRKQVDNCYACGRLGHRADVCPTPSETICRGCSAPNPDEQHQCIPKCKLCDGAHMTAAKVCRHRYQIPCVVRRRRWERMAETSRNRDSTPPSGSGDSKQTQQLSSQGHRRRSRCRRRSRSTGRSSSSSTARGRSSYQCHRGGGGLQVKFQPTWVIVSVETSPENRPAKKRSIAGEQETMASRAKSEIREMLSSVLGMIGSPLGARERSPDPQRLEPGELTPVHQRSSRRLRGDPPEFGPLPTAPATQAAFAVNSRAMASPVASSELIVSPPQGSNSEALRELVRSIVKEELQKLLQPQVTPTVSTLATVIRDEVRHALLQPEPEAQPIRLEQPLQERRVPTYADALRQPAPPVATHRLRTARPF</sequence>
<evidence type="ECO:0000313" key="4">
    <source>
        <dbReference type="EMBL" id="KAH7939396.1"/>
    </source>
</evidence>
<dbReference type="InterPro" id="IPR001878">
    <property type="entry name" value="Znf_CCHC"/>
</dbReference>
<feature type="compositionally biased region" description="Low complexity" evidence="2">
    <location>
        <begin position="203"/>
        <end position="217"/>
    </location>
</feature>
<protein>
    <recommendedName>
        <fullName evidence="3">CCHC-type domain-containing protein</fullName>
    </recommendedName>
</protein>
<evidence type="ECO:0000256" key="1">
    <source>
        <dbReference type="PROSITE-ProRule" id="PRU00047"/>
    </source>
</evidence>
<feature type="region of interest" description="Disordered" evidence="2">
    <location>
        <begin position="425"/>
        <end position="446"/>
    </location>
</feature>
<dbReference type="EMBL" id="JABSTV010001254">
    <property type="protein sequence ID" value="KAH7939396.1"/>
    <property type="molecule type" value="Genomic_DNA"/>
</dbReference>
<organism evidence="4 5">
    <name type="scientific">Rhipicephalus sanguineus</name>
    <name type="common">Brown dog tick</name>
    <name type="synonym">Ixodes sanguineus</name>
    <dbReference type="NCBI Taxonomy" id="34632"/>
    <lineage>
        <taxon>Eukaryota</taxon>
        <taxon>Metazoa</taxon>
        <taxon>Ecdysozoa</taxon>
        <taxon>Arthropoda</taxon>
        <taxon>Chelicerata</taxon>
        <taxon>Arachnida</taxon>
        <taxon>Acari</taxon>
        <taxon>Parasitiformes</taxon>
        <taxon>Ixodida</taxon>
        <taxon>Ixodoidea</taxon>
        <taxon>Ixodidae</taxon>
        <taxon>Rhipicephalinae</taxon>
        <taxon>Rhipicephalus</taxon>
        <taxon>Rhipicephalus</taxon>
    </lineage>
</organism>
<gene>
    <name evidence="4" type="ORF">HPB52_011944</name>
</gene>
<comment type="caution">
    <text evidence="4">The sequence shown here is derived from an EMBL/GenBank/DDBJ whole genome shotgun (WGS) entry which is preliminary data.</text>
</comment>
<name>A0A9D4SQ45_RHISA</name>
<feature type="region of interest" description="Disordered" evidence="2">
    <location>
        <begin position="282"/>
        <end position="319"/>
    </location>
</feature>
<reference evidence="4" key="1">
    <citation type="journal article" date="2020" name="Cell">
        <title>Large-Scale Comparative Analyses of Tick Genomes Elucidate Their Genetic Diversity and Vector Capacities.</title>
        <authorList>
            <consortium name="Tick Genome and Microbiome Consortium (TIGMIC)"/>
            <person name="Jia N."/>
            <person name="Wang J."/>
            <person name="Shi W."/>
            <person name="Du L."/>
            <person name="Sun Y."/>
            <person name="Zhan W."/>
            <person name="Jiang J.F."/>
            <person name="Wang Q."/>
            <person name="Zhang B."/>
            <person name="Ji P."/>
            <person name="Bell-Sakyi L."/>
            <person name="Cui X.M."/>
            <person name="Yuan T.T."/>
            <person name="Jiang B.G."/>
            <person name="Yang W.F."/>
            <person name="Lam T.T."/>
            <person name="Chang Q.C."/>
            <person name="Ding S.J."/>
            <person name="Wang X.J."/>
            <person name="Zhu J.G."/>
            <person name="Ruan X.D."/>
            <person name="Zhao L."/>
            <person name="Wei J.T."/>
            <person name="Ye R.Z."/>
            <person name="Que T.C."/>
            <person name="Du C.H."/>
            <person name="Zhou Y.H."/>
            <person name="Cheng J.X."/>
            <person name="Dai P.F."/>
            <person name="Guo W.B."/>
            <person name="Han X.H."/>
            <person name="Huang E.J."/>
            <person name="Li L.F."/>
            <person name="Wei W."/>
            <person name="Gao Y.C."/>
            <person name="Liu J.Z."/>
            <person name="Shao H.Z."/>
            <person name="Wang X."/>
            <person name="Wang C.C."/>
            <person name="Yang T.C."/>
            <person name="Huo Q.B."/>
            <person name="Li W."/>
            <person name="Chen H.Y."/>
            <person name="Chen S.E."/>
            <person name="Zhou L.G."/>
            <person name="Ni X.B."/>
            <person name="Tian J.H."/>
            <person name="Sheng Y."/>
            <person name="Liu T."/>
            <person name="Pan Y.S."/>
            <person name="Xia L.Y."/>
            <person name="Li J."/>
            <person name="Zhao F."/>
            <person name="Cao W.C."/>
        </authorList>
    </citation>
    <scope>NUCLEOTIDE SEQUENCE</scope>
    <source>
        <strain evidence="4">Rsan-2018</strain>
    </source>
</reference>
<proteinExistence type="predicted"/>
<feature type="compositionally biased region" description="Basic and acidic residues" evidence="2">
    <location>
        <begin position="286"/>
        <end position="298"/>
    </location>
</feature>
<accession>A0A9D4SQ45</accession>
<dbReference type="GO" id="GO:0008270">
    <property type="term" value="F:zinc ion binding"/>
    <property type="evidence" value="ECO:0007669"/>
    <property type="project" value="UniProtKB-KW"/>
</dbReference>
<reference evidence="4" key="2">
    <citation type="submission" date="2021-09" db="EMBL/GenBank/DDBJ databases">
        <authorList>
            <person name="Jia N."/>
            <person name="Wang J."/>
            <person name="Shi W."/>
            <person name="Du L."/>
            <person name="Sun Y."/>
            <person name="Zhan W."/>
            <person name="Jiang J."/>
            <person name="Wang Q."/>
            <person name="Zhang B."/>
            <person name="Ji P."/>
            <person name="Sakyi L.B."/>
            <person name="Cui X."/>
            <person name="Yuan T."/>
            <person name="Jiang B."/>
            <person name="Yang W."/>
            <person name="Lam T.T.-Y."/>
            <person name="Chang Q."/>
            <person name="Ding S."/>
            <person name="Wang X."/>
            <person name="Zhu J."/>
            <person name="Ruan X."/>
            <person name="Zhao L."/>
            <person name="Wei J."/>
            <person name="Que T."/>
            <person name="Du C."/>
            <person name="Cheng J."/>
            <person name="Dai P."/>
            <person name="Han X."/>
            <person name="Huang E."/>
            <person name="Gao Y."/>
            <person name="Liu J."/>
            <person name="Shao H."/>
            <person name="Ye R."/>
            <person name="Li L."/>
            <person name="Wei W."/>
            <person name="Wang X."/>
            <person name="Wang C."/>
            <person name="Huo Q."/>
            <person name="Li W."/>
            <person name="Guo W."/>
            <person name="Chen H."/>
            <person name="Chen S."/>
            <person name="Zhou L."/>
            <person name="Zhou L."/>
            <person name="Ni X."/>
            <person name="Tian J."/>
            <person name="Zhou Y."/>
            <person name="Sheng Y."/>
            <person name="Liu T."/>
            <person name="Pan Y."/>
            <person name="Xia L."/>
            <person name="Li J."/>
            <person name="Zhao F."/>
            <person name="Cao W."/>
        </authorList>
    </citation>
    <scope>NUCLEOTIDE SEQUENCE</scope>
    <source>
        <strain evidence="4">Rsan-2018</strain>
        <tissue evidence="4">Larvae</tissue>
    </source>
</reference>
<dbReference type="PROSITE" id="PS50158">
    <property type="entry name" value="ZF_CCHC"/>
    <property type="match status" value="1"/>
</dbReference>
<dbReference type="Proteomes" id="UP000821837">
    <property type="component" value="Chromosome 8"/>
</dbReference>
<keyword evidence="1" id="KW-0479">Metal-binding</keyword>
<keyword evidence="1" id="KW-0863">Zinc-finger</keyword>
<feature type="region of interest" description="Disordered" evidence="2">
    <location>
        <begin position="161"/>
        <end position="225"/>
    </location>
</feature>
<dbReference type="AlphaFoldDB" id="A0A9D4SQ45"/>
<evidence type="ECO:0000256" key="2">
    <source>
        <dbReference type="SAM" id="MobiDB-lite"/>
    </source>
</evidence>
<keyword evidence="5" id="KW-1185">Reference proteome</keyword>
<evidence type="ECO:0000313" key="5">
    <source>
        <dbReference type="Proteomes" id="UP000821837"/>
    </source>
</evidence>
<dbReference type="VEuPathDB" id="VectorBase:RSAN_036522"/>
<evidence type="ECO:0000259" key="3">
    <source>
        <dbReference type="PROSITE" id="PS50158"/>
    </source>
</evidence>